<gene>
    <name evidence="4" type="ORF">FYC51_17855</name>
</gene>
<dbReference type="InterPro" id="IPR050266">
    <property type="entry name" value="AB_hydrolase_sf"/>
</dbReference>
<feature type="region of interest" description="Disordered" evidence="1">
    <location>
        <begin position="105"/>
        <end position="127"/>
    </location>
</feature>
<dbReference type="GO" id="GO:0016787">
    <property type="term" value="F:hydrolase activity"/>
    <property type="evidence" value="ECO:0007669"/>
    <property type="project" value="UniProtKB-KW"/>
</dbReference>
<dbReference type="Gene3D" id="3.40.50.1820">
    <property type="entry name" value="alpha/beta hydrolase"/>
    <property type="match status" value="1"/>
</dbReference>
<dbReference type="PANTHER" id="PTHR43798:SF27">
    <property type="entry name" value="HYDROLASE ALPHA_BETA HYDROLASE FOLD FAMILY"/>
    <property type="match status" value="1"/>
</dbReference>
<evidence type="ECO:0000313" key="4">
    <source>
        <dbReference type="EMBL" id="TYL51002.1"/>
    </source>
</evidence>
<reference evidence="4 5" key="1">
    <citation type="submission" date="2019-08" db="EMBL/GenBank/DDBJ databases">
        <authorList>
            <person name="Hu J."/>
        </authorList>
    </citation>
    <scope>NUCLEOTIDE SEQUENCE [LARGE SCALE GENOMIC DNA]</scope>
    <source>
        <strain evidence="4 5">NEAU-184</strain>
    </source>
</reference>
<keyword evidence="4" id="KW-0378">Hydrolase</keyword>
<organism evidence="4 5">
    <name type="scientific">Agromyces mariniharenae</name>
    <dbReference type="NCBI Taxonomy" id="2604423"/>
    <lineage>
        <taxon>Bacteria</taxon>
        <taxon>Bacillati</taxon>
        <taxon>Actinomycetota</taxon>
        <taxon>Actinomycetes</taxon>
        <taxon>Micrococcales</taxon>
        <taxon>Microbacteriaceae</taxon>
        <taxon>Agromyces</taxon>
    </lineage>
</organism>
<proteinExistence type="predicted"/>
<dbReference type="AlphaFoldDB" id="A0A5S4UWR6"/>
<dbReference type="Proteomes" id="UP000325243">
    <property type="component" value="Unassembled WGS sequence"/>
</dbReference>
<dbReference type="InterPro" id="IPR029058">
    <property type="entry name" value="AB_hydrolase_fold"/>
</dbReference>
<protein>
    <submittedName>
        <fullName evidence="4">Alpha/beta hydrolase</fullName>
    </submittedName>
</protein>
<dbReference type="PANTHER" id="PTHR43798">
    <property type="entry name" value="MONOACYLGLYCEROL LIPASE"/>
    <property type="match status" value="1"/>
</dbReference>
<dbReference type="InterPro" id="IPR000073">
    <property type="entry name" value="AB_hydrolase_1"/>
</dbReference>
<dbReference type="Pfam" id="PF12697">
    <property type="entry name" value="Abhydrolase_6"/>
    <property type="match status" value="1"/>
</dbReference>
<sequence length="319" mass="33394">MTRDRGLLGLGGLLAAVALTTGGCTAGTVDGTGTAPPSPRPEADFTGTVDIGGREMYLECTGQGAPTVILVSGGGIAGDVWDSPLGERPTVQPTIGEETRVCSYDRPGTTRAQAEGGVSRSDPVPQPVTPRDSVADLHALLEASGQAPPYVLAAHSYGGLVARYYANQYPDDVAGMVLVDSFSPELREAMPEAWSAWLAWNAASPEIVADYPDYEQVAFDEALDQVAAARELQPMPLVVLTADEPYPAPTKPGLPADLNTVTREAQDVSQRLVAELVPGALHVTETHSGHDIMLENPVLVSDSILAVVDAVRAGRTAMN</sequence>
<evidence type="ECO:0000256" key="1">
    <source>
        <dbReference type="SAM" id="MobiDB-lite"/>
    </source>
</evidence>
<evidence type="ECO:0000313" key="5">
    <source>
        <dbReference type="Proteomes" id="UP000325243"/>
    </source>
</evidence>
<evidence type="ECO:0000256" key="2">
    <source>
        <dbReference type="SAM" id="SignalP"/>
    </source>
</evidence>
<accession>A0A5S4UWR6</accession>
<comment type="caution">
    <text evidence="4">The sequence shown here is derived from an EMBL/GenBank/DDBJ whole genome shotgun (WGS) entry which is preliminary data.</text>
</comment>
<evidence type="ECO:0000259" key="3">
    <source>
        <dbReference type="Pfam" id="PF12697"/>
    </source>
</evidence>
<dbReference type="SUPFAM" id="SSF53474">
    <property type="entry name" value="alpha/beta-Hydrolases"/>
    <property type="match status" value="1"/>
</dbReference>
<keyword evidence="2" id="KW-0732">Signal</keyword>
<dbReference type="EMBL" id="VSSB01000002">
    <property type="protein sequence ID" value="TYL51002.1"/>
    <property type="molecule type" value="Genomic_DNA"/>
</dbReference>
<feature type="chain" id="PRO_5038525093" evidence="2">
    <location>
        <begin position="27"/>
        <end position="319"/>
    </location>
</feature>
<feature type="signal peptide" evidence="2">
    <location>
        <begin position="1"/>
        <end position="26"/>
    </location>
</feature>
<dbReference type="PROSITE" id="PS51257">
    <property type="entry name" value="PROKAR_LIPOPROTEIN"/>
    <property type="match status" value="1"/>
</dbReference>
<dbReference type="GO" id="GO:0016020">
    <property type="term" value="C:membrane"/>
    <property type="evidence" value="ECO:0007669"/>
    <property type="project" value="TreeGrafter"/>
</dbReference>
<name>A0A5S4UWR6_9MICO</name>
<keyword evidence="5" id="KW-1185">Reference proteome</keyword>
<feature type="domain" description="AB hydrolase-1" evidence="3">
    <location>
        <begin position="68"/>
        <end position="300"/>
    </location>
</feature>